<name>A0A450Y6G6_9GAMM</name>
<evidence type="ECO:0000313" key="1">
    <source>
        <dbReference type="EMBL" id="VFK37129.1"/>
    </source>
</evidence>
<protein>
    <submittedName>
        <fullName evidence="1">Uncharacterized protein</fullName>
    </submittedName>
</protein>
<organism evidence="1">
    <name type="scientific">Candidatus Kentrum sp. SD</name>
    <dbReference type="NCBI Taxonomy" id="2126332"/>
    <lineage>
        <taxon>Bacteria</taxon>
        <taxon>Pseudomonadati</taxon>
        <taxon>Pseudomonadota</taxon>
        <taxon>Gammaproteobacteria</taxon>
        <taxon>Candidatus Kentrum</taxon>
    </lineage>
</organism>
<accession>A0A450Y6G6</accession>
<sequence>MHTFYQTWVTVQVRQEYLDVQRLTKTRLTRGLTLDGLIEGRVELRLTRQKCIKNVGLRRLRA</sequence>
<dbReference type="EMBL" id="CAADFR010000010">
    <property type="protein sequence ID" value="VFK37129.1"/>
    <property type="molecule type" value="Genomic_DNA"/>
</dbReference>
<reference evidence="1" key="1">
    <citation type="submission" date="2019-02" db="EMBL/GenBank/DDBJ databases">
        <authorList>
            <person name="Gruber-Vodicka R. H."/>
            <person name="Seah K. B. B."/>
        </authorList>
    </citation>
    <scope>NUCLEOTIDE SEQUENCE</scope>
    <source>
        <strain evidence="1">BECK_S1321</strain>
    </source>
</reference>
<dbReference type="AlphaFoldDB" id="A0A450Y6G6"/>
<gene>
    <name evidence="1" type="ORF">BECKSD772F_GA0070984_101053</name>
</gene>
<proteinExistence type="predicted"/>